<dbReference type="Proteomes" id="UP000578449">
    <property type="component" value="Unassembled WGS sequence"/>
</dbReference>
<dbReference type="AlphaFoldDB" id="A0A840P3Y1"/>
<reference evidence="3 4" key="1">
    <citation type="submission" date="2020-08" db="EMBL/GenBank/DDBJ databases">
        <title>Genomic Encyclopedia of Type Strains, Phase IV (KMG-IV): sequencing the most valuable type-strain genomes for metagenomic binning, comparative biology and taxonomic classification.</title>
        <authorList>
            <person name="Goeker M."/>
        </authorList>
    </citation>
    <scope>NUCLEOTIDE SEQUENCE [LARGE SCALE GENOMIC DNA]</scope>
    <source>
        <strain evidence="3 4">DSM 45615</strain>
    </source>
</reference>
<evidence type="ECO:0000313" key="3">
    <source>
        <dbReference type="EMBL" id="MBB5132180.1"/>
    </source>
</evidence>
<evidence type="ECO:0008006" key="5">
    <source>
        <dbReference type="Google" id="ProtNLM"/>
    </source>
</evidence>
<organism evidence="3 4">
    <name type="scientific">Thermocatellispora tengchongensis</name>
    <dbReference type="NCBI Taxonomy" id="1073253"/>
    <lineage>
        <taxon>Bacteria</taxon>
        <taxon>Bacillati</taxon>
        <taxon>Actinomycetota</taxon>
        <taxon>Actinomycetes</taxon>
        <taxon>Streptosporangiales</taxon>
        <taxon>Streptosporangiaceae</taxon>
        <taxon>Thermocatellispora</taxon>
    </lineage>
</organism>
<feature type="region of interest" description="Disordered" evidence="1">
    <location>
        <begin position="1"/>
        <end position="27"/>
    </location>
</feature>
<keyword evidence="2" id="KW-0472">Membrane</keyword>
<dbReference type="EMBL" id="JACHGN010000003">
    <property type="protein sequence ID" value="MBB5132180.1"/>
    <property type="molecule type" value="Genomic_DNA"/>
</dbReference>
<dbReference type="RefSeq" id="WP_185049053.1">
    <property type="nucleotide sequence ID" value="NZ_BAABIX010000055.1"/>
</dbReference>
<keyword evidence="2" id="KW-0812">Transmembrane</keyword>
<keyword evidence="4" id="KW-1185">Reference proteome</keyword>
<accession>A0A840P3Y1</accession>
<comment type="caution">
    <text evidence="3">The sequence shown here is derived from an EMBL/GenBank/DDBJ whole genome shotgun (WGS) entry which is preliminary data.</text>
</comment>
<evidence type="ECO:0000256" key="1">
    <source>
        <dbReference type="SAM" id="MobiDB-lite"/>
    </source>
</evidence>
<evidence type="ECO:0000313" key="4">
    <source>
        <dbReference type="Proteomes" id="UP000578449"/>
    </source>
</evidence>
<name>A0A840P3Y1_9ACTN</name>
<keyword evidence="2" id="KW-1133">Transmembrane helix</keyword>
<feature type="transmembrane region" description="Helical" evidence="2">
    <location>
        <begin position="31"/>
        <end position="50"/>
    </location>
</feature>
<proteinExistence type="predicted"/>
<sequence>MTTEDPAATGPHPTGETTGETTGRTAGGGRAVLMAVGWTWVGVPFAYGVWELVRKVAQLFAG</sequence>
<feature type="compositionally biased region" description="Low complexity" evidence="1">
    <location>
        <begin position="7"/>
        <end position="24"/>
    </location>
</feature>
<protein>
    <recommendedName>
        <fullName evidence="5">Oxalate:formate antiporter</fullName>
    </recommendedName>
</protein>
<gene>
    <name evidence="3" type="ORF">HNP84_001893</name>
</gene>
<evidence type="ECO:0000256" key="2">
    <source>
        <dbReference type="SAM" id="Phobius"/>
    </source>
</evidence>